<dbReference type="PANTHER" id="PTHR34978">
    <property type="entry name" value="POSSIBLE SENSOR-TRANSDUCER PROTEIN BLAR"/>
    <property type="match status" value="1"/>
</dbReference>
<feature type="transmembrane region" description="Helical" evidence="7">
    <location>
        <begin position="82"/>
        <end position="105"/>
    </location>
</feature>
<evidence type="ECO:0000256" key="3">
    <source>
        <dbReference type="ARBA" id="ARBA00022801"/>
    </source>
</evidence>
<dbReference type="OrthoDB" id="9785340at2"/>
<keyword evidence="7" id="KW-0472">Membrane</keyword>
<comment type="cofactor">
    <cofactor evidence="6">
        <name>Zn(2+)</name>
        <dbReference type="ChEBI" id="CHEBI:29105"/>
    </cofactor>
    <text evidence="6">Binds 1 zinc ion per subunit.</text>
</comment>
<evidence type="ECO:0000256" key="4">
    <source>
        <dbReference type="ARBA" id="ARBA00022833"/>
    </source>
</evidence>
<keyword evidence="4 6" id="KW-0862">Zinc</keyword>
<dbReference type="GO" id="GO:0006508">
    <property type="term" value="P:proteolysis"/>
    <property type="evidence" value="ECO:0007669"/>
    <property type="project" value="UniProtKB-KW"/>
</dbReference>
<comment type="similarity">
    <text evidence="6">Belongs to the peptidase M48 family.</text>
</comment>
<gene>
    <name evidence="9" type="ORF">CJ198_02750</name>
</gene>
<evidence type="ECO:0000313" key="9">
    <source>
        <dbReference type="EMBL" id="PMB99454.1"/>
    </source>
</evidence>
<comment type="caution">
    <text evidence="9">The sequence shown here is derived from an EMBL/GenBank/DDBJ whole genome shotgun (WGS) entry which is preliminary data.</text>
</comment>
<dbReference type="PANTHER" id="PTHR34978:SF3">
    <property type="entry name" value="SLR0241 PROTEIN"/>
    <property type="match status" value="1"/>
</dbReference>
<evidence type="ECO:0000256" key="1">
    <source>
        <dbReference type="ARBA" id="ARBA00022670"/>
    </source>
</evidence>
<dbReference type="GO" id="GO:0046872">
    <property type="term" value="F:metal ion binding"/>
    <property type="evidence" value="ECO:0007669"/>
    <property type="project" value="UniProtKB-KW"/>
</dbReference>
<feature type="domain" description="Peptidase M48" evidence="8">
    <location>
        <begin position="163"/>
        <end position="251"/>
    </location>
</feature>
<sequence>MRSSTRRRTARLCSRASSALSPIPTRHSSVASSSAAAPTADSPTSLMLFSAVLLTALAVVLAWPIPRLFARYPGSRDPAARLLLWQAIGLAGGLSLTSAVLILAFMPFTRTPGPADERSLSALSWWNWLLVGLGVALLLRLLSSLVIHWIRVRRQRRRHAELVAVLTEPSQELPNTRILKVDELVAYCLPQGQHGTTVLSTGLIAALSPAERDAVVAHERAHLRSRHELVVLPFAAWQHALPFLPAAHQALDQVTRLIEVMADDVARREVPADDLAAAVREMSRMQAGHYSRTLSAERLARLEHPLPQPSGALRSAVVIVSAALVVSPPVVALVELLSV</sequence>
<dbReference type="InterPro" id="IPR052173">
    <property type="entry name" value="Beta-lactam_resp_regulator"/>
</dbReference>
<evidence type="ECO:0000256" key="7">
    <source>
        <dbReference type="SAM" id="Phobius"/>
    </source>
</evidence>
<evidence type="ECO:0000256" key="2">
    <source>
        <dbReference type="ARBA" id="ARBA00022723"/>
    </source>
</evidence>
<feature type="transmembrane region" description="Helical" evidence="7">
    <location>
        <begin position="125"/>
        <end position="150"/>
    </location>
</feature>
<keyword evidence="7" id="KW-0812">Transmembrane</keyword>
<evidence type="ECO:0000313" key="10">
    <source>
        <dbReference type="Proteomes" id="UP000235703"/>
    </source>
</evidence>
<evidence type="ECO:0000259" key="8">
    <source>
        <dbReference type="Pfam" id="PF01435"/>
    </source>
</evidence>
<reference evidence="9 10" key="1">
    <citation type="submission" date="2017-09" db="EMBL/GenBank/DDBJ databases">
        <title>Bacterial strain isolated from the female urinary microbiota.</title>
        <authorList>
            <person name="Thomas-White K."/>
            <person name="Kumar N."/>
            <person name="Forster S."/>
            <person name="Putonti C."/>
            <person name="Lawley T."/>
            <person name="Wolfe A.J."/>
        </authorList>
    </citation>
    <scope>NUCLEOTIDE SEQUENCE [LARGE SCALE GENOMIC DNA]</scope>
    <source>
        <strain evidence="9 10">UMB0680</strain>
    </source>
</reference>
<dbReference type="InterPro" id="IPR001915">
    <property type="entry name" value="Peptidase_M48"/>
</dbReference>
<dbReference type="AlphaFoldDB" id="A0A2N6PL93"/>
<protein>
    <submittedName>
        <fullName evidence="9">Peptidase M56</fullName>
    </submittedName>
</protein>
<organism evidence="9 10">
    <name type="scientific">Brevibacterium luteolum</name>
    <dbReference type="NCBI Taxonomy" id="199591"/>
    <lineage>
        <taxon>Bacteria</taxon>
        <taxon>Bacillati</taxon>
        <taxon>Actinomycetota</taxon>
        <taxon>Actinomycetes</taxon>
        <taxon>Micrococcales</taxon>
        <taxon>Brevibacteriaceae</taxon>
        <taxon>Brevibacterium</taxon>
    </lineage>
</organism>
<keyword evidence="1 6" id="KW-0645">Protease</keyword>
<keyword evidence="7" id="KW-1133">Transmembrane helix</keyword>
<dbReference type="Pfam" id="PF01435">
    <property type="entry name" value="Peptidase_M48"/>
    <property type="match status" value="1"/>
</dbReference>
<keyword evidence="3 6" id="KW-0378">Hydrolase</keyword>
<dbReference type="Gene3D" id="3.30.2010.10">
    <property type="entry name" value="Metalloproteases ('zincins'), catalytic domain"/>
    <property type="match status" value="1"/>
</dbReference>
<keyword evidence="10" id="KW-1185">Reference proteome</keyword>
<proteinExistence type="inferred from homology"/>
<dbReference type="EMBL" id="PNFZ01000001">
    <property type="protein sequence ID" value="PMB99454.1"/>
    <property type="molecule type" value="Genomic_DNA"/>
</dbReference>
<accession>A0A2N6PL93</accession>
<keyword evidence="2" id="KW-0479">Metal-binding</keyword>
<evidence type="ECO:0000256" key="5">
    <source>
        <dbReference type="ARBA" id="ARBA00023049"/>
    </source>
</evidence>
<keyword evidence="5 6" id="KW-0482">Metalloprotease</keyword>
<evidence type="ECO:0000256" key="6">
    <source>
        <dbReference type="RuleBase" id="RU003983"/>
    </source>
</evidence>
<dbReference type="GO" id="GO:0004222">
    <property type="term" value="F:metalloendopeptidase activity"/>
    <property type="evidence" value="ECO:0007669"/>
    <property type="project" value="InterPro"/>
</dbReference>
<name>A0A2N6PL93_9MICO</name>
<feature type="transmembrane region" description="Helical" evidence="7">
    <location>
        <begin position="46"/>
        <end position="70"/>
    </location>
</feature>
<dbReference type="CDD" id="cd07326">
    <property type="entry name" value="M56_BlaR1_MecR1_like"/>
    <property type="match status" value="1"/>
</dbReference>
<dbReference type="Proteomes" id="UP000235703">
    <property type="component" value="Unassembled WGS sequence"/>
</dbReference>